<feature type="signal peptide" evidence="1">
    <location>
        <begin position="1"/>
        <end position="24"/>
    </location>
</feature>
<feature type="domain" description="SH3b" evidence="2">
    <location>
        <begin position="178"/>
        <end position="241"/>
    </location>
</feature>
<dbReference type="InterPro" id="IPR006597">
    <property type="entry name" value="Sel1-like"/>
</dbReference>
<dbReference type="Gene3D" id="1.25.40.10">
    <property type="entry name" value="Tetratricopeptide repeat domain"/>
    <property type="match status" value="1"/>
</dbReference>
<evidence type="ECO:0000313" key="4">
    <source>
        <dbReference type="Proteomes" id="UP001259982"/>
    </source>
</evidence>
<dbReference type="SMART" id="SM00671">
    <property type="entry name" value="SEL1"/>
    <property type="match status" value="3"/>
</dbReference>
<dbReference type="InterPro" id="IPR003646">
    <property type="entry name" value="SH3-like_bac-type"/>
</dbReference>
<dbReference type="SMART" id="SM00287">
    <property type="entry name" value="SH3b"/>
    <property type="match status" value="1"/>
</dbReference>
<dbReference type="RefSeq" id="WP_311658252.1">
    <property type="nucleotide sequence ID" value="NZ_JAVRHY010000005.1"/>
</dbReference>
<gene>
    <name evidence="3" type="ORF">RM531_06780</name>
</gene>
<dbReference type="Pfam" id="PF08239">
    <property type="entry name" value="SH3_3"/>
    <property type="match status" value="1"/>
</dbReference>
<proteinExistence type="predicted"/>
<feature type="chain" id="PRO_5045176298" evidence="1">
    <location>
        <begin position="25"/>
        <end position="244"/>
    </location>
</feature>
<sequence>MPMSMIRRAALIVCLAAFSPGATAQSESYESGADAFAAGDYDTAMAQWRPLAEEGNAAAQYNLGLVFANGFGVMRNAGTAREWYRKSAEQGYARAQHNLGVLLQNGETGEPDYTAAARWYREAAEQGEAAAQNNLAMLYVQGLGVEEDRARAARLAAEAARQDNESARRNLPRLLEGLPAATIKGSKVNVRTGPGTDHDKLLQTDKGAQVHILATEGEWKEIIFTDGYAIGWIAEFLLDTEGED</sequence>
<keyword evidence="4" id="KW-1185">Reference proteome</keyword>
<dbReference type="InterPro" id="IPR011990">
    <property type="entry name" value="TPR-like_helical_dom_sf"/>
</dbReference>
<dbReference type="PANTHER" id="PTHR45011:SF1">
    <property type="entry name" value="DAP3-BINDING CELL DEATH ENHANCER 1"/>
    <property type="match status" value="1"/>
</dbReference>
<dbReference type="Gene3D" id="2.30.30.40">
    <property type="entry name" value="SH3 Domains"/>
    <property type="match status" value="1"/>
</dbReference>
<evidence type="ECO:0000256" key="1">
    <source>
        <dbReference type="SAM" id="SignalP"/>
    </source>
</evidence>
<keyword evidence="1" id="KW-0732">Signal</keyword>
<evidence type="ECO:0000313" key="3">
    <source>
        <dbReference type="EMBL" id="MDT0618173.1"/>
    </source>
</evidence>
<evidence type="ECO:0000259" key="2">
    <source>
        <dbReference type="PROSITE" id="PS51781"/>
    </source>
</evidence>
<comment type="caution">
    <text evidence="3">The sequence shown here is derived from an EMBL/GenBank/DDBJ whole genome shotgun (WGS) entry which is preliminary data.</text>
</comment>
<reference evidence="3 4" key="1">
    <citation type="submission" date="2023-09" db="EMBL/GenBank/DDBJ databases">
        <authorList>
            <person name="Rey-Velasco X."/>
        </authorList>
    </citation>
    <scope>NUCLEOTIDE SEQUENCE [LARGE SCALE GENOMIC DNA]</scope>
    <source>
        <strain evidence="3 4">P385</strain>
    </source>
</reference>
<dbReference type="PROSITE" id="PS51781">
    <property type="entry name" value="SH3B"/>
    <property type="match status" value="1"/>
</dbReference>
<organism evidence="3 4">
    <name type="scientific">Spectribacter acetivorans</name>
    <dbReference type="NCBI Taxonomy" id="3075603"/>
    <lineage>
        <taxon>Bacteria</taxon>
        <taxon>Pseudomonadati</taxon>
        <taxon>Pseudomonadota</taxon>
        <taxon>Gammaproteobacteria</taxon>
        <taxon>Salinisphaerales</taxon>
        <taxon>Salinisphaeraceae</taxon>
        <taxon>Spectribacter</taxon>
    </lineage>
</organism>
<name>A0ABU3B6U7_9GAMM</name>
<accession>A0ABU3B6U7</accession>
<dbReference type="Proteomes" id="UP001259982">
    <property type="component" value="Unassembled WGS sequence"/>
</dbReference>
<dbReference type="EMBL" id="JAVRHY010000005">
    <property type="protein sequence ID" value="MDT0618173.1"/>
    <property type="molecule type" value="Genomic_DNA"/>
</dbReference>
<dbReference type="InterPro" id="IPR052748">
    <property type="entry name" value="ISR_Activator"/>
</dbReference>
<protein>
    <submittedName>
        <fullName evidence="3">SH3 domain-containing protein</fullName>
    </submittedName>
</protein>
<dbReference type="Pfam" id="PF08238">
    <property type="entry name" value="Sel1"/>
    <property type="match status" value="3"/>
</dbReference>
<dbReference type="PANTHER" id="PTHR45011">
    <property type="entry name" value="DAP3-BINDING CELL DEATH ENHANCER 1"/>
    <property type="match status" value="1"/>
</dbReference>
<dbReference type="SUPFAM" id="SSF81901">
    <property type="entry name" value="HCP-like"/>
    <property type="match status" value="1"/>
</dbReference>